<dbReference type="AlphaFoldDB" id="A0A146KHN7"/>
<dbReference type="GO" id="GO:0004222">
    <property type="term" value="F:metalloendopeptidase activity"/>
    <property type="evidence" value="ECO:0007669"/>
    <property type="project" value="InterPro"/>
</dbReference>
<dbReference type="InterPro" id="IPR044245">
    <property type="entry name" value="Spartan"/>
</dbReference>
<dbReference type="InterPro" id="IPR006640">
    <property type="entry name" value="SprT-like_domain"/>
</dbReference>
<feature type="non-terminal residue" evidence="2">
    <location>
        <position position="1"/>
    </location>
</feature>
<accession>A0A146KHN7</accession>
<dbReference type="EMBL" id="GDID01001695">
    <property type="protein sequence ID" value="JAP94911.1"/>
    <property type="molecule type" value="Transcribed_RNA"/>
</dbReference>
<proteinExistence type="predicted"/>
<dbReference type="GO" id="GO:0003697">
    <property type="term" value="F:single-stranded DNA binding"/>
    <property type="evidence" value="ECO:0007669"/>
    <property type="project" value="InterPro"/>
</dbReference>
<organism evidence="2">
    <name type="scientific">Trepomonas sp. PC1</name>
    <dbReference type="NCBI Taxonomy" id="1076344"/>
    <lineage>
        <taxon>Eukaryota</taxon>
        <taxon>Metamonada</taxon>
        <taxon>Diplomonadida</taxon>
        <taxon>Hexamitidae</taxon>
        <taxon>Hexamitinae</taxon>
        <taxon>Trepomonas</taxon>
    </lineage>
</organism>
<dbReference type="Pfam" id="PF10263">
    <property type="entry name" value="SprT-like"/>
    <property type="match status" value="1"/>
</dbReference>
<feature type="domain" description="SprT-like" evidence="1">
    <location>
        <begin position="9"/>
        <end position="69"/>
    </location>
</feature>
<name>A0A146KHN7_9EUKA</name>
<evidence type="ECO:0000313" key="2">
    <source>
        <dbReference type="EMBL" id="JAP94911.1"/>
    </source>
</evidence>
<feature type="non-terminal residue" evidence="2">
    <location>
        <position position="70"/>
    </location>
</feature>
<dbReference type="GO" id="GO:0006974">
    <property type="term" value="P:DNA damage response"/>
    <property type="evidence" value="ECO:0007669"/>
    <property type="project" value="InterPro"/>
</dbReference>
<dbReference type="PANTHER" id="PTHR21220:SF0">
    <property type="entry name" value="DNA-DEPENDENT METALLOPROTEASE SPRTN"/>
    <property type="match status" value="1"/>
</dbReference>
<dbReference type="GO" id="GO:0005634">
    <property type="term" value="C:nucleus"/>
    <property type="evidence" value="ECO:0007669"/>
    <property type="project" value="TreeGrafter"/>
</dbReference>
<dbReference type="PANTHER" id="PTHR21220">
    <property type="entry name" value="DNA-DEPENDENT METALLOPROTEASE SPRTN"/>
    <property type="match status" value="1"/>
</dbReference>
<gene>
    <name evidence="2" type="ORF">TPC1_12259</name>
</gene>
<sequence>FEGKYDLCEMFDYYNQICFNNELKNIKVEWVNSIQACAGICIYHGTRSGVMIQPIQIKLSKQLLEYRSEY</sequence>
<dbReference type="GO" id="GO:0031593">
    <property type="term" value="F:polyubiquitin modification-dependent protein binding"/>
    <property type="evidence" value="ECO:0007669"/>
    <property type="project" value="TreeGrafter"/>
</dbReference>
<evidence type="ECO:0000259" key="1">
    <source>
        <dbReference type="Pfam" id="PF10263"/>
    </source>
</evidence>
<reference evidence="2" key="1">
    <citation type="submission" date="2015-07" db="EMBL/GenBank/DDBJ databases">
        <title>Adaptation to a free-living lifestyle via gene acquisitions in the diplomonad Trepomonas sp. PC1.</title>
        <authorList>
            <person name="Xu F."/>
            <person name="Jerlstrom-Hultqvist J."/>
            <person name="Kolisko M."/>
            <person name="Simpson A.G.B."/>
            <person name="Roger A.J."/>
            <person name="Svard S.G."/>
            <person name="Andersson J.O."/>
        </authorList>
    </citation>
    <scope>NUCLEOTIDE SEQUENCE</scope>
    <source>
        <strain evidence="2">PC1</strain>
    </source>
</reference>
<protein>
    <submittedName>
        <fullName evidence="2">SprT-like family protein</fullName>
    </submittedName>
</protein>